<feature type="domain" description="IrrE N-terminal-like" evidence="1">
    <location>
        <begin position="31"/>
        <end position="101"/>
    </location>
</feature>
<dbReference type="InterPro" id="IPR010359">
    <property type="entry name" value="IrrE_HExxH"/>
</dbReference>
<sequence length="142" mass="15638">MQWEEVAADLGVTVQEGSLPHGWWGAYSAAEHSIVLAPELGFVQRRSTLAHECGHAFYRHVGTGRKQERQASVWAVRRLIEQSEFIDALRLADDCLGLAHQLSVLPSDVAVYISTLSPLERLLIREIVERNAPLAGLGELAG</sequence>
<dbReference type="Proteomes" id="UP001185069">
    <property type="component" value="Unassembled WGS sequence"/>
</dbReference>
<accession>A0ABU1J7Y9</accession>
<dbReference type="RefSeq" id="WP_309796229.1">
    <property type="nucleotide sequence ID" value="NZ_BAAAHY010000006.1"/>
</dbReference>
<evidence type="ECO:0000313" key="3">
    <source>
        <dbReference type="Proteomes" id="UP001185069"/>
    </source>
</evidence>
<protein>
    <recommendedName>
        <fullName evidence="1">IrrE N-terminal-like domain-containing protein</fullName>
    </recommendedName>
</protein>
<dbReference type="Pfam" id="PF06114">
    <property type="entry name" value="Peptidase_M78"/>
    <property type="match status" value="1"/>
</dbReference>
<gene>
    <name evidence="2" type="ORF">JOE69_000771</name>
</gene>
<comment type="caution">
    <text evidence="2">The sequence shown here is derived from an EMBL/GenBank/DDBJ whole genome shotgun (WGS) entry which is preliminary data.</text>
</comment>
<dbReference type="EMBL" id="JAVDQF010000001">
    <property type="protein sequence ID" value="MDR6268533.1"/>
    <property type="molecule type" value="Genomic_DNA"/>
</dbReference>
<proteinExistence type="predicted"/>
<name>A0ABU1J7Y9_9MICC</name>
<evidence type="ECO:0000313" key="2">
    <source>
        <dbReference type="EMBL" id="MDR6268533.1"/>
    </source>
</evidence>
<keyword evidence="3" id="KW-1185">Reference proteome</keyword>
<evidence type="ECO:0000259" key="1">
    <source>
        <dbReference type="Pfam" id="PF06114"/>
    </source>
</evidence>
<reference evidence="2 3" key="1">
    <citation type="submission" date="2023-07" db="EMBL/GenBank/DDBJ databases">
        <title>Sequencing the genomes of 1000 actinobacteria strains.</title>
        <authorList>
            <person name="Klenk H.-P."/>
        </authorList>
    </citation>
    <scope>NUCLEOTIDE SEQUENCE [LARGE SCALE GENOMIC DNA]</scope>
    <source>
        <strain evidence="2 3">DSM 14555</strain>
    </source>
</reference>
<organism evidence="2 3">
    <name type="scientific">Arthrobacter russicus</name>
    <dbReference type="NCBI Taxonomy" id="172040"/>
    <lineage>
        <taxon>Bacteria</taxon>
        <taxon>Bacillati</taxon>
        <taxon>Actinomycetota</taxon>
        <taxon>Actinomycetes</taxon>
        <taxon>Micrococcales</taxon>
        <taxon>Micrococcaceae</taxon>
        <taxon>Arthrobacter</taxon>
    </lineage>
</organism>